<dbReference type="AlphaFoldDB" id="A0A377DR36"/>
<reference evidence="2 3" key="1">
    <citation type="submission" date="2018-06" db="EMBL/GenBank/DDBJ databases">
        <authorList>
            <consortium name="Pathogen Informatics"/>
            <person name="Doyle S."/>
        </authorList>
    </citation>
    <scope>NUCLEOTIDE SEQUENCE [LARGE SCALE GENOMIC DNA]</scope>
    <source>
        <strain evidence="2 3">NCTC8500</strain>
    </source>
</reference>
<keyword evidence="1" id="KW-0812">Transmembrane</keyword>
<gene>
    <name evidence="2" type="primary">yecN_2</name>
    <name evidence="2" type="ORF">NCTC8500_02365</name>
</gene>
<sequence>MVSALYAVLSALLLMKFSFDVVRLRMQYRVAMATAVLANCKALFAFMVTRWNIFPSRLC</sequence>
<feature type="transmembrane region" description="Helical" evidence="1">
    <location>
        <begin position="28"/>
        <end position="48"/>
    </location>
</feature>
<dbReference type="Proteomes" id="UP000254429">
    <property type="component" value="Unassembled WGS sequence"/>
</dbReference>
<protein>
    <submittedName>
        <fullName evidence="2">Inner membrane protein</fullName>
    </submittedName>
</protein>
<keyword evidence="1" id="KW-0472">Membrane</keyword>
<name>A0A377DR36_ECOLX</name>
<dbReference type="EMBL" id="UGFG01000001">
    <property type="protein sequence ID" value="STM38584.1"/>
    <property type="molecule type" value="Genomic_DNA"/>
</dbReference>
<keyword evidence="1" id="KW-1133">Transmembrane helix</keyword>
<accession>A0A377DR36</accession>
<proteinExistence type="predicted"/>
<evidence type="ECO:0000256" key="1">
    <source>
        <dbReference type="SAM" id="Phobius"/>
    </source>
</evidence>
<evidence type="ECO:0000313" key="3">
    <source>
        <dbReference type="Proteomes" id="UP000254429"/>
    </source>
</evidence>
<evidence type="ECO:0000313" key="2">
    <source>
        <dbReference type="EMBL" id="STM38584.1"/>
    </source>
</evidence>
<organism evidence="2 3">
    <name type="scientific">Escherichia coli</name>
    <dbReference type="NCBI Taxonomy" id="562"/>
    <lineage>
        <taxon>Bacteria</taxon>
        <taxon>Pseudomonadati</taxon>
        <taxon>Pseudomonadota</taxon>
        <taxon>Gammaproteobacteria</taxon>
        <taxon>Enterobacterales</taxon>
        <taxon>Enterobacteriaceae</taxon>
        <taxon>Escherichia</taxon>
    </lineage>
</organism>